<reference evidence="3 4" key="1">
    <citation type="submission" date="2016-12" db="EMBL/GenBank/DDBJ databases">
        <title>The genomes of Aspergillus section Nigri reveals drivers in fungal speciation.</title>
        <authorList>
            <consortium name="DOE Joint Genome Institute"/>
            <person name="Vesth T.C."/>
            <person name="Nybo J."/>
            <person name="Theobald S."/>
            <person name="Brandl J."/>
            <person name="Frisvad J.C."/>
            <person name="Nielsen K.F."/>
            <person name="Lyhne E.K."/>
            <person name="Kogle M.E."/>
            <person name="Kuo A."/>
            <person name="Riley R."/>
            <person name="Clum A."/>
            <person name="Nolan M."/>
            <person name="Lipzen A."/>
            <person name="Salamov A."/>
            <person name="Henrissat B."/>
            <person name="Wiebenga A."/>
            <person name="De Vries R.P."/>
            <person name="Grigoriev I.V."/>
            <person name="Mortensen U.H."/>
            <person name="Andersen M.R."/>
            <person name="Baker S.E."/>
        </authorList>
    </citation>
    <scope>NUCLEOTIDE SEQUENCE [LARGE SCALE GENOMIC DNA]</scope>
    <source>
        <strain evidence="3 4">CBS 115572</strain>
    </source>
</reference>
<dbReference type="GeneID" id="37110307"/>
<name>A0A317WN07_9EURO</name>
<dbReference type="GO" id="GO:0019748">
    <property type="term" value="P:secondary metabolic process"/>
    <property type="evidence" value="ECO:0007669"/>
    <property type="project" value="TreeGrafter"/>
</dbReference>
<dbReference type="GO" id="GO:0005737">
    <property type="term" value="C:cytoplasm"/>
    <property type="evidence" value="ECO:0007669"/>
    <property type="project" value="TreeGrafter"/>
</dbReference>
<dbReference type="SUPFAM" id="SSF53474">
    <property type="entry name" value="alpha/beta-Hydrolases"/>
    <property type="match status" value="1"/>
</dbReference>
<evidence type="ECO:0000313" key="3">
    <source>
        <dbReference type="EMBL" id="PWY87101.1"/>
    </source>
</evidence>
<accession>A0A317WN07</accession>
<dbReference type="OrthoDB" id="2094269at2759"/>
<evidence type="ECO:0000256" key="1">
    <source>
        <dbReference type="ARBA" id="ARBA00022801"/>
    </source>
</evidence>
<organism evidence="3 4">
    <name type="scientific">Aspergillus sclerotioniger CBS 115572</name>
    <dbReference type="NCBI Taxonomy" id="1450535"/>
    <lineage>
        <taxon>Eukaryota</taxon>
        <taxon>Fungi</taxon>
        <taxon>Dikarya</taxon>
        <taxon>Ascomycota</taxon>
        <taxon>Pezizomycotina</taxon>
        <taxon>Eurotiomycetes</taxon>
        <taxon>Eurotiomycetidae</taxon>
        <taxon>Eurotiales</taxon>
        <taxon>Aspergillaceae</taxon>
        <taxon>Aspergillus</taxon>
        <taxon>Aspergillus subgen. Circumdati</taxon>
    </lineage>
</organism>
<gene>
    <name evidence="3" type="ORF">BO94DRAFT_466494</name>
</gene>
<dbReference type="STRING" id="1450535.A0A317WN07"/>
<dbReference type="AlphaFoldDB" id="A0A317WN07"/>
<protein>
    <submittedName>
        <fullName evidence="3">Alpha/beta-hydrolase</fullName>
    </submittedName>
</protein>
<dbReference type="PANTHER" id="PTHR48070">
    <property type="entry name" value="ESTERASE OVCA2"/>
    <property type="match status" value="1"/>
</dbReference>
<dbReference type="Pfam" id="PF03959">
    <property type="entry name" value="FSH1"/>
    <property type="match status" value="1"/>
</dbReference>
<dbReference type="EMBL" id="MSFK01000014">
    <property type="protein sequence ID" value="PWY87101.1"/>
    <property type="molecule type" value="Genomic_DNA"/>
</dbReference>
<dbReference type="InterPro" id="IPR005645">
    <property type="entry name" value="FSH-like_dom"/>
</dbReference>
<dbReference type="PANTHER" id="PTHR48070:SF6">
    <property type="entry name" value="ESTERASE OVCA2"/>
    <property type="match status" value="1"/>
</dbReference>
<evidence type="ECO:0000259" key="2">
    <source>
        <dbReference type="Pfam" id="PF03959"/>
    </source>
</evidence>
<dbReference type="Gene3D" id="3.40.50.1820">
    <property type="entry name" value="alpha/beta hydrolase"/>
    <property type="match status" value="1"/>
</dbReference>
<keyword evidence="4" id="KW-1185">Reference proteome</keyword>
<dbReference type="Proteomes" id="UP000246702">
    <property type="component" value="Unassembled WGS sequence"/>
</dbReference>
<sequence length="259" mass="28752">MTSIKPPCHLHNYARSADPENPGNHANVLMLHGHGQSMDIFYHKTHFLQDALNVGGSPASQPLPNLRLYYSEAPFDVNIPGLGSKVWGYGLFDTQRIGGLERSVGRVLQQLEQLNPVVGIVGFSTGATLAMIIASLLEKKDRCRLFGVHTTHPPLKFVVAYSGFMLGHPMYRELYSPAICTPVLLYIGELDTMIPPNATYRLAKRCSQAEIRTFWGTHFVPRHVKTTRVAINFVCRCVNGEIHAENADEAQAEDGWIDA</sequence>
<evidence type="ECO:0000313" key="4">
    <source>
        <dbReference type="Proteomes" id="UP000246702"/>
    </source>
</evidence>
<feature type="domain" description="Serine hydrolase" evidence="2">
    <location>
        <begin position="27"/>
        <end position="226"/>
    </location>
</feature>
<dbReference type="InterPro" id="IPR029058">
    <property type="entry name" value="AB_hydrolase_fold"/>
</dbReference>
<comment type="caution">
    <text evidence="3">The sequence shown here is derived from an EMBL/GenBank/DDBJ whole genome shotgun (WGS) entry which is preliminary data.</text>
</comment>
<dbReference type="GO" id="GO:0016787">
    <property type="term" value="F:hydrolase activity"/>
    <property type="evidence" value="ECO:0007669"/>
    <property type="project" value="UniProtKB-KW"/>
</dbReference>
<proteinExistence type="predicted"/>
<keyword evidence="1 3" id="KW-0378">Hydrolase</keyword>
<dbReference type="GO" id="GO:0005634">
    <property type="term" value="C:nucleus"/>
    <property type="evidence" value="ECO:0007669"/>
    <property type="project" value="TreeGrafter"/>
</dbReference>
<dbReference type="RefSeq" id="XP_025467309.1">
    <property type="nucleotide sequence ID" value="XM_025608164.1"/>
</dbReference>
<dbReference type="InterPro" id="IPR050593">
    <property type="entry name" value="LovG"/>
</dbReference>